<evidence type="ECO:0000256" key="1">
    <source>
        <dbReference type="ARBA" id="ARBA00022737"/>
    </source>
</evidence>
<dbReference type="Pfam" id="PF23598">
    <property type="entry name" value="LRR_14"/>
    <property type="match status" value="1"/>
</dbReference>
<sequence>MTDAILNSVLNKISNTLRRGIPTRSIVKLFKREPILHEFERHLRNFENEFTALKVQLLEGSFHVHQHELDEIRKVALDVEDIITTYAYFLARVDDLSVKKQRNTVTELNNRIRMVPTICLRNPRCAHNEQLIQRGIETEQNGRLTKWLMDSAPGRTIISVWGTRSESKKKFVKKVCEDHAIKNNFGLYAYVSIGKCSPNQQLLESIADQLREGGHSIESGDPLIAIRSCLQNKRYLIILDGFKDKEVWSTIDSAFPQNVSGSKVIITTHSESIALLADENHIIKMHQFTDLPSELQHCFLYCGLFPRNYFIETEWITGLWIAEGFVELDYHDKTLEEIAGHYLKELIEYSQFKVVKKDIEGNVKEFIVQDYETLSASRLENFGVIFCDSGRVKLGQNMRHVSIEQSNESMKFDSTEKILSFFLFDKKAPHSWIVNALSNFKYLQTLCLRNTKTLTEVPNAIYQLYLLRCLDLAFTKVREIKSSVQKLNKLQTLNLRHTLVSQLPKEVVHLTTLQHLYADYWIEPNSFRASTIVGDISNLTSLQTLRKVKLNGDWVTKLKKLKKLRNLFIMVVEQKFVEKLWESLLSMPDLNKLGIVMCTDVVLKMVSTDATRNLEKLYLEGRLEERAIRAISDQFKMLKKFCIVMSGLCSDPLPFIFQMDSLVNLQIKKAYDVEKLTFSANWFPNLKKLHLGDMPQLSHVIIENGTMRNLQCLRFSILTNLKEVPVGLKYLEKLEDIISL</sequence>
<dbReference type="Proteomes" id="UP001210211">
    <property type="component" value="Unassembled WGS sequence"/>
</dbReference>
<dbReference type="InterPro" id="IPR058922">
    <property type="entry name" value="WHD_DRP"/>
</dbReference>
<keyword evidence="1" id="KW-0677">Repeat</keyword>
<evidence type="ECO:0008006" key="8">
    <source>
        <dbReference type="Google" id="ProtNLM"/>
    </source>
</evidence>
<accession>A0AAD5Z4U2</accession>
<evidence type="ECO:0000313" key="7">
    <source>
        <dbReference type="Proteomes" id="UP001210211"/>
    </source>
</evidence>
<dbReference type="InterPro" id="IPR002182">
    <property type="entry name" value="NB-ARC"/>
</dbReference>
<dbReference type="Gene3D" id="3.80.10.10">
    <property type="entry name" value="Ribonuclease Inhibitor"/>
    <property type="match status" value="2"/>
</dbReference>
<feature type="domain" description="NB-ARC" evidence="3">
    <location>
        <begin position="141"/>
        <end position="279"/>
    </location>
</feature>
<dbReference type="SUPFAM" id="SSF52047">
    <property type="entry name" value="RNI-like"/>
    <property type="match status" value="1"/>
</dbReference>
<evidence type="ECO:0000313" key="6">
    <source>
        <dbReference type="EMBL" id="KAJ3686908.1"/>
    </source>
</evidence>
<name>A0AAD5Z4U2_9POAL</name>
<dbReference type="Gene3D" id="1.10.10.10">
    <property type="entry name" value="Winged helix-like DNA-binding domain superfamily/Winged helix DNA-binding domain"/>
    <property type="match status" value="1"/>
</dbReference>
<dbReference type="InterPro" id="IPR032675">
    <property type="entry name" value="LRR_dom_sf"/>
</dbReference>
<proteinExistence type="predicted"/>
<dbReference type="EMBL" id="JAMRDG010000002">
    <property type="protein sequence ID" value="KAJ3686908.1"/>
    <property type="molecule type" value="Genomic_DNA"/>
</dbReference>
<protein>
    <recommendedName>
        <fullName evidence="8">NB-ARC domain-containing protein</fullName>
    </recommendedName>
</protein>
<gene>
    <name evidence="6" type="ORF">LUZ61_016072</name>
</gene>
<evidence type="ECO:0000259" key="3">
    <source>
        <dbReference type="Pfam" id="PF00931"/>
    </source>
</evidence>
<evidence type="ECO:0000259" key="4">
    <source>
        <dbReference type="Pfam" id="PF23559"/>
    </source>
</evidence>
<feature type="domain" description="Disease resistance R13L4/SHOC-2-like LRR" evidence="5">
    <location>
        <begin position="421"/>
        <end position="737"/>
    </location>
</feature>
<dbReference type="InterPro" id="IPR044974">
    <property type="entry name" value="Disease_R_plants"/>
</dbReference>
<dbReference type="GO" id="GO:0006952">
    <property type="term" value="P:defense response"/>
    <property type="evidence" value="ECO:0007669"/>
    <property type="project" value="UniProtKB-KW"/>
</dbReference>
<dbReference type="InterPro" id="IPR055414">
    <property type="entry name" value="LRR_R13L4/SHOC2-like"/>
</dbReference>
<dbReference type="Gene3D" id="3.40.50.300">
    <property type="entry name" value="P-loop containing nucleotide triphosphate hydrolases"/>
    <property type="match status" value="1"/>
</dbReference>
<feature type="domain" description="Disease resistance protein winged helix" evidence="4">
    <location>
        <begin position="304"/>
        <end position="370"/>
    </location>
</feature>
<comment type="caution">
    <text evidence="6">The sequence shown here is derived from an EMBL/GenBank/DDBJ whole genome shotgun (WGS) entry which is preliminary data.</text>
</comment>
<keyword evidence="2" id="KW-0611">Plant defense</keyword>
<dbReference type="GO" id="GO:0051707">
    <property type="term" value="P:response to other organism"/>
    <property type="evidence" value="ECO:0007669"/>
    <property type="project" value="UniProtKB-ARBA"/>
</dbReference>
<evidence type="ECO:0000259" key="5">
    <source>
        <dbReference type="Pfam" id="PF23598"/>
    </source>
</evidence>
<dbReference type="Pfam" id="PF23559">
    <property type="entry name" value="WHD_DRP"/>
    <property type="match status" value="1"/>
</dbReference>
<dbReference type="InterPro" id="IPR036388">
    <property type="entry name" value="WH-like_DNA-bd_sf"/>
</dbReference>
<keyword evidence="7" id="KW-1185">Reference proteome</keyword>
<dbReference type="AlphaFoldDB" id="A0AAD5Z4U2"/>
<dbReference type="PANTHER" id="PTHR23155:SF1182">
    <property type="entry name" value="OS07G0186500 PROTEIN"/>
    <property type="match status" value="1"/>
</dbReference>
<organism evidence="6 7">
    <name type="scientific">Rhynchospora tenuis</name>
    <dbReference type="NCBI Taxonomy" id="198213"/>
    <lineage>
        <taxon>Eukaryota</taxon>
        <taxon>Viridiplantae</taxon>
        <taxon>Streptophyta</taxon>
        <taxon>Embryophyta</taxon>
        <taxon>Tracheophyta</taxon>
        <taxon>Spermatophyta</taxon>
        <taxon>Magnoliopsida</taxon>
        <taxon>Liliopsida</taxon>
        <taxon>Poales</taxon>
        <taxon>Cyperaceae</taxon>
        <taxon>Cyperoideae</taxon>
        <taxon>Rhynchosporeae</taxon>
        <taxon>Rhynchospora</taxon>
    </lineage>
</organism>
<reference evidence="6 7" key="1">
    <citation type="journal article" date="2022" name="Cell">
        <title>Repeat-based holocentromeres influence genome architecture and karyotype evolution.</title>
        <authorList>
            <person name="Hofstatter P.G."/>
            <person name="Thangavel G."/>
            <person name="Lux T."/>
            <person name="Neumann P."/>
            <person name="Vondrak T."/>
            <person name="Novak P."/>
            <person name="Zhang M."/>
            <person name="Costa L."/>
            <person name="Castellani M."/>
            <person name="Scott A."/>
            <person name="Toegelov H."/>
            <person name="Fuchs J."/>
            <person name="Mata-Sucre Y."/>
            <person name="Dias Y."/>
            <person name="Vanzela A.L.L."/>
            <person name="Huettel B."/>
            <person name="Almeida C.C.S."/>
            <person name="Simkova H."/>
            <person name="Souza G."/>
            <person name="Pedrosa-Harand A."/>
            <person name="Macas J."/>
            <person name="Mayer K.F.X."/>
            <person name="Houben A."/>
            <person name="Marques A."/>
        </authorList>
    </citation>
    <scope>NUCLEOTIDE SEQUENCE [LARGE SCALE GENOMIC DNA]</scope>
    <source>
        <strain evidence="6">RhyTen1mFocal</strain>
    </source>
</reference>
<dbReference type="PANTHER" id="PTHR23155">
    <property type="entry name" value="DISEASE RESISTANCE PROTEIN RP"/>
    <property type="match status" value="1"/>
</dbReference>
<dbReference type="SUPFAM" id="SSF52540">
    <property type="entry name" value="P-loop containing nucleoside triphosphate hydrolases"/>
    <property type="match status" value="1"/>
</dbReference>
<evidence type="ECO:0000256" key="2">
    <source>
        <dbReference type="ARBA" id="ARBA00022821"/>
    </source>
</evidence>
<dbReference type="GO" id="GO:0043531">
    <property type="term" value="F:ADP binding"/>
    <property type="evidence" value="ECO:0007669"/>
    <property type="project" value="InterPro"/>
</dbReference>
<dbReference type="InterPro" id="IPR027417">
    <property type="entry name" value="P-loop_NTPase"/>
</dbReference>
<dbReference type="Pfam" id="PF00931">
    <property type="entry name" value="NB-ARC"/>
    <property type="match status" value="1"/>
</dbReference>